<dbReference type="GO" id="GO:0005774">
    <property type="term" value="C:vacuolar membrane"/>
    <property type="evidence" value="ECO:0007669"/>
    <property type="project" value="UniProtKB-SubCell"/>
</dbReference>
<feature type="transmembrane region" description="Helical" evidence="17">
    <location>
        <begin position="478"/>
        <end position="501"/>
    </location>
</feature>
<feature type="transmembrane region" description="Helical" evidence="17">
    <location>
        <begin position="727"/>
        <end position="747"/>
    </location>
</feature>
<feature type="region of interest" description="Disordered" evidence="16">
    <location>
        <begin position="584"/>
        <end position="611"/>
    </location>
</feature>
<evidence type="ECO:0000256" key="7">
    <source>
        <dbReference type="ARBA" id="ARBA00022692"/>
    </source>
</evidence>
<evidence type="ECO:0000259" key="19">
    <source>
        <dbReference type="Pfam" id="PF22250"/>
    </source>
</evidence>
<dbReference type="EMBL" id="MU001685">
    <property type="protein sequence ID" value="KAF2455986.1"/>
    <property type="molecule type" value="Genomic_DNA"/>
</dbReference>
<evidence type="ECO:0000256" key="16">
    <source>
        <dbReference type="SAM" id="MobiDB-lite"/>
    </source>
</evidence>
<evidence type="ECO:0000256" key="12">
    <source>
        <dbReference type="ARBA" id="ARBA00023049"/>
    </source>
</evidence>
<feature type="transmembrane region" description="Helical" evidence="17">
    <location>
        <begin position="659"/>
        <end position="684"/>
    </location>
</feature>
<feature type="domain" description="Vacuolar membrane protease C-terminal" evidence="19">
    <location>
        <begin position="751"/>
        <end position="959"/>
    </location>
</feature>
<sequence length="966" mass="106621">MAKPFGFSPIPVTVFSVIVYVALLAALITLHVVGPQAPSSSELPDGISLDEAWHDLQILSKDHHPYNSKANVEIRSWLLKRLEEIAARNGLSVNYGRSGFIAQRSPSSKPAFNVISDLTSNVTFSSSSAKQSVYFEGTNIIVYVPGSDDPPIDQNWQIGTDRQDQFGVLINAHYDSVSTGFGATDDGVGVVSILQLVSHFSMEGKQPKRGIVALLNNGEEDYLNGAHAFMRHPISRFPHAFVNLEGAGAGGRATLFRTTDTEVSRYYAASPYPFGTVVSSDGFAAGFIRSQTDYVVFNGELGLRGLDIAFMEPRSRYHTMHDSTRYTSRDSVWHMLSAALATMEGLSSSTDGSFTGEPRNDGKVNAGSGSTGVWFDLFGRVFLVFQLRSLFAVSVTLLVVAPLIILATFAGLKRADKLYVFKTFMVTERGQEKKTEYISGWDGFVRFPIALILACAVTIALGILIGKINPYIVYSSQWAVWSTLLSGFFCMAWVILAGTYLKSPSALQRFHSLLWMFVMVWILLVLATVTQNNFHLGSSYFIVALFLTIALAFWISCLELFALDTVTLYKDSVIFQTLDLPPGDDDERGRVQQTSNERGSEENAPLLGDSSPTFARYGSVRSQSPPEPAAIQHIIPEHELAPAYGHEQKWSWKMPQWTWILQIILLAPVTIVLVGQLGLILTSAVHQTPADGSPALLVYGLMMFFAILLLFPLLPFIHMIKFRVPHFLILVLIGTVIYNCVAFPFSINSQLKVYFLQQVDLESGLNNASLIGLMPFVHDILADYPSAQNQSISCETPSFASRSGLAQCFWAAPAPSVGSKSFPPSIPPEKDYGKWVTFNVTRDADAKRSATFNIDARNTRSCRILFQEPVSSINVTGGASDPRFEPVGEHGTTELRLWRRDWKRPWEVKVGWESGPGLDGHVVCLWNEEFEGQIPALEEVRKFSPAWATVSKASDGLVEGRKAFMV</sequence>
<dbReference type="GO" id="GO:0046872">
    <property type="term" value="F:metal ion binding"/>
    <property type="evidence" value="ECO:0007669"/>
    <property type="project" value="UniProtKB-KW"/>
</dbReference>
<dbReference type="EC" id="3.4.-.-" evidence="15"/>
<evidence type="ECO:0000256" key="8">
    <source>
        <dbReference type="ARBA" id="ARBA00022723"/>
    </source>
</evidence>
<evidence type="ECO:0000256" key="6">
    <source>
        <dbReference type="ARBA" id="ARBA00022670"/>
    </source>
</evidence>
<comment type="subcellular location">
    <subcellularLocation>
        <location evidence="3">Vacuole membrane</location>
        <topology evidence="3">Multi-pass membrane protein</topology>
    </subcellularLocation>
</comment>
<dbReference type="Pfam" id="PF04389">
    <property type="entry name" value="Peptidase_M28"/>
    <property type="match status" value="1"/>
</dbReference>
<evidence type="ECO:0000256" key="15">
    <source>
        <dbReference type="RuleBase" id="RU361240"/>
    </source>
</evidence>
<evidence type="ECO:0000313" key="22">
    <source>
        <dbReference type="Proteomes" id="UP000799766"/>
    </source>
</evidence>
<name>A0A6A6NW78_9PEZI</name>
<evidence type="ECO:0000256" key="3">
    <source>
        <dbReference type="ARBA" id="ARBA00004128"/>
    </source>
</evidence>
<dbReference type="AlphaFoldDB" id="A0A6A6NW78"/>
<reference evidence="21" key="1">
    <citation type="journal article" date="2020" name="Stud. Mycol.">
        <title>101 Dothideomycetes genomes: a test case for predicting lifestyles and emergence of pathogens.</title>
        <authorList>
            <person name="Haridas S."/>
            <person name="Albert R."/>
            <person name="Binder M."/>
            <person name="Bloem J."/>
            <person name="Labutti K."/>
            <person name="Salamov A."/>
            <person name="Andreopoulos B."/>
            <person name="Baker S."/>
            <person name="Barry K."/>
            <person name="Bills G."/>
            <person name="Bluhm B."/>
            <person name="Cannon C."/>
            <person name="Castanera R."/>
            <person name="Culley D."/>
            <person name="Daum C."/>
            <person name="Ezra D."/>
            <person name="Gonzalez J."/>
            <person name="Henrissat B."/>
            <person name="Kuo A."/>
            <person name="Liang C."/>
            <person name="Lipzen A."/>
            <person name="Lutzoni F."/>
            <person name="Magnuson J."/>
            <person name="Mondo S."/>
            <person name="Nolan M."/>
            <person name="Ohm R."/>
            <person name="Pangilinan J."/>
            <person name="Park H.-J."/>
            <person name="Ramirez L."/>
            <person name="Alfaro M."/>
            <person name="Sun H."/>
            <person name="Tritt A."/>
            <person name="Yoshinaga Y."/>
            <person name="Zwiers L.-H."/>
            <person name="Turgeon B."/>
            <person name="Goodwin S."/>
            <person name="Spatafora J."/>
            <person name="Crous P."/>
            <person name="Grigoriev I."/>
        </authorList>
    </citation>
    <scope>NUCLEOTIDE SEQUENCE</scope>
    <source>
        <strain evidence="21">ATCC 16933</strain>
    </source>
</reference>
<feature type="transmembrane region" description="Helical" evidence="17">
    <location>
        <begin position="390"/>
        <end position="412"/>
    </location>
</feature>
<keyword evidence="14" id="KW-0325">Glycoprotein</keyword>
<keyword evidence="9 15" id="KW-0378">Hydrolase</keyword>
<keyword evidence="13 17" id="KW-0472">Membrane</keyword>
<keyword evidence="8 15" id="KW-0479">Metal-binding</keyword>
<accession>A0A6A6NW78</accession>
<keyword evidence="11 17" id="KW-1133">Transmembrane helix</keyword>
<evidence type="ECO:0000313" key="21">
    <source>
        <dbReference type="EMBL" id="KAF2455986.1"/>
    </source>
</evidence>
<evidence type="ECO:0000256" key="5">
    <source>
        <dbReference type="ARBA" id="ARBA00022554"/>
    </source>
</evidence>
<keyword evidence="22" id="KW-1185">Reference proteome</keyword>
<dbReference type="CDD" id="cd03875">
    <property type="entry name" value="M28_Fxna_like"/>
    <property type="match status" value="1"/>
</dbReference>
<dbReference type="Pfam" id="PF22251">
    <property type="entry name" value="PFF1_TM"/>
    <property type="match status" value="1"/>
</dbReference>
<feature type="domain" description="Vacuolar membrane protease transmembrane" evidence="20">
    <location>
        <begin position="445"/>
        <end position="722"/>
    </location>
</feature>
<evidence type="ECO:0000259" key="18">
    <source>
        <dbReference type="Pfam" id="PF04389"/>
    </source>
</evidence>
<evidence type="ECO:0000256" key="10">
    <source>
        <dbReference type="ARBA" id="ARBA00022833"/>
    </source>
</evidence>
<dbReference type="Gene3D" id="3.40.630.10">
    <property type="entry name" value="Zn peptidases"/>
    <property type="match status" value="1"/>
</dbReference>
<evidence type="ECO:0000256" key="17">
    <source>
        <dbReference type="SAM" id="Phobius"/>
    </source>
</evidence>
<proteinExistence type="inferred from homology"/>
<dbReference type="PANTHER" id="PTHR12147">
    <property type="entry name" value="METALLOPEPTIDASE M28 FAMILY MEMBER"/>
    <property type="match status" value="1"/>
</dbReference>
<feature type="transmembrane region" description="Helical" evidence="17">
    <location>
        <begin position="696"/>
        <end position="715"/>
    </location>
</feature>
<evidence type="ECO:0000259" key="20">
    <source>
        <dbReference type="Pfam" id="PF22251"/>
    </source>
</evidence>
<dbReference type="InterPro" id="IPR045175">
    <property type="entry name" value="M28_fam"/>
</dbReference>
<evidence type="ECO:0000256" key="13">
    <source>
        <dbReference type="ARBA" id="ARBA00023136"/>
    </source>
</evidence>
<dbReference type="InterPro" id="IPR007484">
    <property type="entry name" value="Peptidase_M28"/>
</dbReference>
<keyword evidence="6 15" id="KW-0645">Protease</keyword>
<feature type="transmembrane region" description="Helical" evidence="17">
    <location>
        <begin position="540"/>
        <end position="563"/>
    </location>
</feature>
<evidence type="ECO:0000256" key="14">
    <source>
        <dbReference type="ARBA" id="ARBA00023180"/>
    </source>
</evidence>
<feature type="transmembrane region" description="Helical" evidence="17">
    <location>
        <begin position="12"/>
        <end position="33"/>
    </location>
</feature>
<organism evidence="21 22">
    <name type="scientific">Lineolata rhizophorae</name>
    <dbReference type="NCBI Taxonomy" id="578093"/>
    <lineage>
        <taxon>Eukaryota</taxon>
        <taxon>Fungi</taxon>
        <taxon>Dikarya</taxon>
        <taxon>Ascomycota</taxon>
        <taxon>Pezizomycotina</taxon>
        <taxon>Dothideomycetes</taxon>
        <taxon>Dothideomycetes incertae sedis</taxon>
        <taxon>Lineolatales</taxon>
        <taxon>Lineolataceae</taxon>
        <taxon>Lineolata</taxon>
    </lineage>
</organism>
<keyword evidence="10 15" id="KW-0862">Zinc</keyword>
<feature type="transmembrane region" description="Helical" evidence="17">
    <location>
        <begin position="513"/>
        <end position="534"/>
    </location>
</feature>
<dbReference type="OrthoDB" id="76293at2759"/>
<keyword evidence="5" id="KW-0926">Vacuole</keyword>
<dbReference type="Proteomes" id="UP000799766">
    <property type="component" value="Unassembled WGS sequence"/>
</dbReference>
<evidence type="ECO:0000256" key="1">
    <source>
        <dbReference type="ARBA" id="ARBA00001947"/>
    </source>
</evidence>
<dbReference type="InterPro" id="IPR053975">
    <property type="entry name" value="PFF1_C"/>
</dbReference>
<keyword evidence="7 17" id="KW-0812">Transmembrane</keyword>
<gene>
    <name evidence="21" type="ORF">BDY21DRAFT_349291</name>
</gene>
<comment type="similarity">
    <text evidence="4 15">Belongs to the peptidase M28 family.</text>
</comment>
<keyword evidence="12 21" id="KW-0482">Metalloprotease</keyword>
<comment type="function">
    <text evidence="2">May be involved in vacuolar sorting and osmoregulation.</text>
</comment>
<dbReference type="InterPro" id="IPR048024">
    <property type="entry name" value="Fxna-like_M28_dom"/>
</dbReference>
<dbReference type="InterPro" id="IPR053976">
    <property type="entry name" value="PFF1_TM"/>
</dbReference>
<dbReference type="GO" id="GO:0008235">
    <property type="term" value="F:metalloexopeptidase activity"/>
    <property type="evidence" value="ECO:0007669"/>
    <property type="project" value="InterPro"/>
</dbReference>
<comment type="cofactor">
    <cofactor evidence="1">
        <name>Zn(2+)</name>
        <dbReference type="ChEBI" id="CHEBI:29105"/>
    </cofactor>
</comment>
<dbReference type="Pfam" id="PF22250">
    <property type="entry name" value="PFF1_C"/>
    <property type="match status" value="1"/>
</dbReference>
<dbReference type="FunFam" id="3.40.630.10:FF:000057">
    <property type="entry name" value="Vacuolar membrane protease"/>
    <property type="match status" value="1"/>
</dbReference>
<feature type="transmembrane region" description="Helical" evidence="17">
    <location>
        <begin position="443"/>
        <end position="466"/>
    </location>
</feature>
<feature type="domain" description="Peptidase M28" evidence="18">
    <location>
        <begin position="164"/>
        <end position="342"/>
    </location>
</feature>
<evidence type="ECO:0000256" key="11">
    <source>
        <dbReference type="ARBA" id="ARBA00022989"/>
    </source>
</evidence>
<evidence type="ECO:0000256" key="9">
    <source>
        <dbReference type="ARBA" id="ARBA00022801"/>
    </source>
</evidence>
<dbReference type="SUPFAM" id="SSF53187">
    <property type="entry name" value="Zn-dependent exopeptidases"/>
    <property type="match status" value="1"/>
</dbReference>
<dbReference type="GO" id="GO:0006508">
    <property type="term" value="P:proteolysis"/>
    <property type="evidence" value="ECO:0007669"/>
    <property type="project" value="UniProtKB-KW"/>
</dbReference>
<evidence type="ECO:0000256" key="2">
    <source>
        <dbReference type="ARBA" id="ARBA00003273"/>
    </source>
</evidence>
<protein>
    <recommendedName>
        <fullName evidence="15">Peptide hydrolase</fullName>
        <ecNumber evidence="15">3.4.-.-</ecNumber>
    </recommendedName>
</protein>
<dbReference type="PANTHER" id="PTHR12147:SF58">
    <property type="entry name" value="VACUOLAR MEMBRANE PROTEASE"/>
    <property type="match status" value="1"/>
</dbReference>
<evidence type="ECO:0000256" key="4">
    <source>
        <dbReference type="ARBA" id="ARBA00010918"/>
    </source>
</evidence>